<dbReference type="PRINTS" id="PR00380">
    <property type="entry name" value="KINESINHEAVY"/>
</dbReference>
<evidence type="ECO:0000259" key="13">
    <source>
        <dbReference type="PROSITE" id="PS50067"/>
    </source>
</evidence>
<evidence type="ECO:0000256" key="11">
    <source>
        <dbReference type="RuleBase" id="RU000394"/>
    </source>
</evidence>
<feature type="binding site" evidence="10">
    <location>
        <begin position="142"/>
        <end position="149"/>
    </location>
    <ligand>
        <name>ATP</name>
        <dbReference type="ChEBI" id="CHEBI:30616"/>
    </ligand>
</feature>
<dbReference type="GO" id="GO:0005828">
    <property type="term" value="C:kinetochore microtubule"/>
    <property type="evidence" value="ECO:0007669"/>
    <property type="project" value="UniProtKB-ARBA"/>
</dbReference>
<keyword evidence="4 10" id="KW-0547">Nucleotide-binding</keyword>
<dbReference type="GO" id="GO:0007018">
    <property type="term" value="P:microtubule-based movement"/>
    <property type="evidence" value="ECO:0007669"/>
    <property type="project" value="InterPro"/>
</dbReference>
<dbReference type="GO" id="GO:0000922">
    <property type="term" value="C:spindle pole"/>
    <property type="evidence" value="ECO:0007669"/>
    <property type="project" value="UniProtKB-SubCell"/>
</dbReference>
<evidence type="ECO:0000256" key="2">
    <source>
        <dbReference type="ARBA" id="ARBA00022490"/>
    </source>
</evidence>
<comment type="similarity">
    <text evidence="9">Belongs to the TRAFAC class myosin-kinesin ATPase superfamily. Kinesin family. KIN-13 subfamily.</text>
</comment>
<evidence type="ECO:0000256" key="9">
    <source>
        <dbReference type="ARBA" id="ARBA00061030"/>
    </source>
</evidence>
<dbReference type="InterPro" id="IPR036961">
    <property type="entry name" value="Kinesin_motor_dom_sf"/>
</dbReference>
<dbReference type="GO" id="GO:0008017">
    <property type="term" value="F:microtubule binding"/>
    <property type="evidence" value="ECO:0007669"/>
    <property type="project" value="InterPro"/>
</dbReference>
<dbReference type="SUPFAM" id="SSF52540">
    <property type="entry name" value="P-loop containing nucleoside triphosphate hydrolases"/>
    <property type="match status" value="1"/>
</dbReference>
<proteinExistence type="inferred from homology"/>
<sequence>MATARGSSTWVRGTRREVQGVAPRNAHQELLHMISEYRSGLNIQPLSDKDRIQNNVITICVRKRPLNRKEAVDVITIPSENQVIVHEPKTKVDLTKYLENHLFKFDYAFDETCSNEMVYRYSAQPLVNTIFEGGLATCFAYGQTGSGKTHTMGGTFTGKNQDFRKGIYAMTAVDVFKLATSSKYRHLDFVISSSFFEIYSGEVFDLLNNKQRLRILEDGHQEVQVVGLAEKIVCSTDDVLKLIQKGHQQRSSGRTSVNSHSSRSHAVFQIYLRTNKNMEKVYGKFSLIDLAGNERGADTSSEDRQTRIESAEINKSLLALKECIRALGRKGAHLPFRVSKLTQVLRDSFIGPNSRTCMIVMVSPGVGSCENTLNTLRYGNRVKELKGGSLQTNTISDEGEDDRSKFLNENGMTSEKSKLQQPISQQELAKEDLLRNHKKTIELLLESYKKGAELLRMTDEVDYDQEAYCENWEELLDNMATFLAMSKQLATDYRQKYFNRRRTQSYRKK</sequence>
<dbReference type="CDD" id="cd01367">
    <property type="entry name" value="KISc_KIF2_like"/>
    <property type="match status" value="1"/>
</dbReference>
<dbReference type="PROSITE" id="PS00411">
    <property type="entry name" value="KINESIN_MOTOR_1"/>
    <property type="match status" value="1"/>
</dbReference>
<protein>
    <recommendedName>
        <fullName evidence="11">Kinesin-like protein</fullName>
    </recommendedName>
</protein>
<keyword evidence="3 11" id="KW-0493">Microtubule</keyword>
<keyword evidence="6 10" id="KW-0067">ATP-binding</keyword>
<comment type="caution">
    <text evidence="14">The sequence shown here is derived from an EMBL/GenBank/DDBJ whole genome shotgun (WGS) entry which is preliminary data.</text>
</comment>
<organism evidence="14 15">
    <name type="scientific">Zophobas morio</name>
    <dbReference type="NCBI Taxonomy" id="2755281"/>
    <lineage>
        <taxon>Eukaryota</taxon>
        <taxon>Metazoa</taxon>
        <taxon>Ecdysozoa</taxon>
        <taxon>Arthropoda</taxon>
        <taxon>Hexapoda</taxon>
        <taxon>Insecta</taxon>
        <taxon>Pterygota</taxon>
        <taxon>Neoptera</taxon>
        <taxon>Endopterygota</taxon>
        <taxon>Coleoptera</taxon>
        <taxon>Polyphaga</taxon>
        <taxon>Cucujiformia</taxon>
        <taxon>Tenebrionidae</taxon>
        <taxon>Zophobas</taxon>
    </lineage>
</organism>
<keyword evidence="8" id="KW-0206">Cytoskeleton</keyword>
<dbReference type="GO" id="GO:0007019">
    <property type="term" value="P:microtubule depolymerization"/>
    <property type="evidence" value="ECO:0007669"/>
    <property type="project" value="TreeGrafter"/>
</dbReference>
<evidence type="ECO:0000256" key="5">
    <source>
        <dbReference type="ARBA" id="ARBA00022829"/>
    </source>
</evidence>
<keyword evidence="7 10" id="KW-0505">Motor protein</keyword>
<gene>
    <name evidence="14" type="ORF">Zmor_003072</name>
</gene>
<keyword evidence="5" id="KW-0159">Chromosome partition</keyword>
<dbReference type="SMART" id="SM00129">
    <property type="entry name" value="KISc"/>
    <property type="match status" value="1"/>
</dbReference>
<evidence type="ECO:0000313" key="15">
    <source>
        <dbReference type="Proteomes" id="UP001168821"/>
    </source>
</evidence>
<reference evidence="14" key="1">
    <citation type="journal article" date="2023" name="G3 (Bethesda)">
        <title>Whole genome assemblies of Zophobas morio and Tenebrio molitor.</title>
        <authorList>
            <person name="Kaur S."/>
            <person name="Stinson S.A."/>
            <person name="diCenzo G.C."/>
        </authorList>
    </citation>
    <scope>NUCLEOTIDE SEQUENCE</scope>
    <source>
        <strain evidence="14">QUZm001</strain>
    </source>
</reference>
<dbReference type="InterPro" id="IPR001752">
    <property type="entry name" value="Kinesin_motor_dom"/>
</dbReference>
<dbReference type="AlphaFoldDB" id="A0AA38HM30"/>
<dbReference type="PANTHER" id="PTHR47971">
    <property type="entry name" value="KINESIN-RELATED PROTEIN 6"/>
    <property type="match status" value="1"/>
</dbReference>
<evidence type="ECO:0000256" key="6">
    <source>
        <dbReference type="ARBA" id="ARBA00022840"/>
    </source>
</evidence>
<dbReference type="InterPro" id="IPR027417">
    <property type="entry name" value="P-loop_NTPase"/>
</dbReference>
<accession>A0AA38HM30</accession>
<comment type="subcellular location">
    <subcellularLocation>
        <location evidence="1">Cytoplasm</location>
        <location evidence="1">Cytoskeleton</location>
        <location evidence="1">Spindle pole</location>
    </subcellularLocation>
</comment>
<evidence type="ECO:0000256" key="12">
    <source>
        <dbReference type="SAM" id="MobiDB-lite"/>
    </source>
</evidence>
<dbReference type="GO" id="GO:0007059">
    <property type="term" value="P:chromosome segregation"/>
    <property type="evidence" value="ECO:0007669"/>
    <property type="project" value="UniProtKB-KW"/>
</dbReference>
<name>A0AA38HM30_9CUCU</name>
<dbReference type="PROSITE" id="PS50067">
    <property type="entry name" value="KINESIN_MOTOR_2"/>
    <property type="match status" value="1"/>
</dbReference>
<keyword evidence="2" id="KW-0963">Cytoplasm</keyword>
<evidence type="ECO:0000256" key="8">
    <source>
        <dbReference type="ARBA" id="ARBA00023212"/>
    </source>
</evidence>
<keyword evidence="15" id="KW-1185">Reference proteome</keyword>
<dbReference type="GO" id="GO:0003777">
    <property type="term" value="F:microtubule motor activity"/>
    <property type="evidence" value="ECO:0007669"/>
    <property type="project" value="InterPro"/>
</dbReference>
<dbReference type="EMBL" id="JALNTZ010000010">
    <property type="protein sequence ID" value="KAJ3639731.1"/>
    <property type="molecule type" value="Genomic_DNA"/>
</dbReference>
<dbReference type="FunFam" id="3.40.850.10:FF:000012">
    <property type="entry name" value="Kinesin-like protein"/>
    <property type="match status" value="1"/>
</dbReference>
<dbReference type="PANTHER" id="PTHR47971:SF8">
    <property type="entry name" value="KINESIN-LIKE PROTEIN"/>
    <property type="match status" value="1"/>
</dbReference>
<dbReference type="Proteomes" id="UP001168821">
    <property type="component" value="Unassembled WGS sequence"/>
</dbReference>
<dbReference type="GO" id="GO:0005524">
    <property type="term" value="F:ATP binding"/>
    <property type="evidence" value="ECO:0007669"/>
    <property type="project" value="UniProtKB-UniRule"/>
</dbReference>
<evidence type="ECO:0000313" key="14">
    <source>
        <dbReference type="EMBL" id="KAJ3639731.1"/>
    </source>
</evidence>
<dbReference type="InterPro" id="IPR027640">
    <property type="entry name" value="Kinesin-like_fam"/>
</dbReference>
<evidence type="ECO:0000256" key="3">
    <source>
        <dbReference type="ARBA" id="ARBA00022701"/>
    </source>
</evidence>
<dbReference type="Pfam" id="PF00225">
    <property type="entry name" value="Kinesin"/>
    <property type="match status" value="1"/>
</dbReference>
<feature type="domain" description="Kinesin motor" evidence="13">
    <location>
        <begin position="56"/>
        <end position="385"/>
    </location>
</feature>
<evidence type="ECO:0000256" key="7">
    <source>
        <dbReference type="ARBA" id="ARBA00023175"/>
    </source>
</evidence>
<feature type="compositionally biased region" description="Polar residues" evidence="12">
    <location>
        <begin position="410"/>
        <end position="423"/>
    </location>
</feature>
<evidence type="ECO:0000256" key="10">
    <source>
        <dbReference type="PROSITE-ProRule" id="PRU00283"/>
    </source>
</evidence>
<evidence type="ECO:0000256" key="4">
    <source>
        <dbReference type="ARBA" id="ARBA00022741"/>
    </source>
</evidence>
<feature type="region of interest" description="Disordered" evidence="12">
    <location>
        <begin position="392"/>
        <end position="423"/>
    </location>
</feature>
<evidence type="ECO:0000256" key="1">
    <source>
        <dbReference type="ARBA" id="ARBA00004647"/>
    </source>
</evidence>
<dbReference type="InterPro" id="IPR019821">
    <property type="entry name" value="Kinesin_motor_CS"/>
</dbReference>
<dbReference type="Gene3D" id="3.40.850.10">
    <property type="entry name" value="Kinesin motor domain"/>
    <property type="match status" value="1"/>
</dbReference>